<feature type="transmembrane region" description="Helical" evidence="13">
    <location>
        <begin position="113"/>
        <end position="136"/>
    </location>
</feature>
<organism evidence="14 15">
    <name type="scientific">Methylocapsa palsarum</name>
    <dbReference type="NCBI Taxonomy" id="1612308"/>
    <lineage>
        <taxon>Bacteria</taxon>
        <taxon>Pseudomonadati</taxon>
        <taxon>Pseudomonadota</taxon>
        <taxon>Alphaproteobacteria</taxon>
        <taxon>Hyphomicrobiales</taxon>
        <taxon>Beijerinckiaceae</taxon>
        <taxon>Methylocapsa</taxon>
    </lineage>
</organism>
<keyword evidence="6 13" id="KW-0812">Transmembrane</keyword>
<dbReference type="Proteomes" id="UP000198755">
    <property type="component" value="Unassembled WGS sequence"/>
</dbReference>
<dbReference type="PROSITE" id="PS01000">
    <property type="entry name" value="SDH_CYT_1"/>
    <property type="match status" value="1"/>
</dbReference>
<dbReference type="SUPFAM" id="SSF81343">
    <property type="entry name" value="Fumarate reductase respiratory complex transmembrane subunits"/>
    <property type="match status" value="1"/>
</dbReference>
<name>A0A1I4C4M8_9HYPH</name>
<dbReference type="Pfam" id="PF01127">
    <property type="entry name" value="Sdh_cyt"/>
    <property type="match status" value="1"/>
</dbReference>
<dbReference type="InterPro" id="IPR000701">
    <property type="entry name" value="SuccDH_FuR_B_TM-su"/>
</dbReference>
<evidence type="ECO:0000256" key="3">
    <source>
        <dbReference type="ARBA" id="ARBA00007244"/>
    </source>
</evidence>
<feature type="transmembrane region" description="Helical" evidence="13">
    <location>
        <begin position="64"/>
        <end position="88"/>
    </location>
</feature>
<accession>A0A1I4C4M8</accession>
<evidence type="ECO:0000256" key="4">
    <source>
        <dbReference type="ARBA" id="ARBA00020076"/>
    </source>
</evidence>
<evidence type="ECO:0000256" key="12">
    <source>
        <dbReference type="PIRSR" id="PIRSR000178-1"/>
    </source>
</evidence>
<evidence type="ECO:0000256" key="6">
    <source>
        <dbReference type="ARBA" id="ARBA00022692"/>
    </source>
</evidence>
<dbReference type="GO" id="GO:0006099">
    <property type="term" value="P:tricarboxylic acid cycle"/>
    <property type="evidence" value="ECO:0007669"/>
    <property type="project" value="InterPro"/>
</dbReference>
<dbReference type="PIRSF" id="PIRSF000178">
    <property type="entry name" value="SDH_cyt_b560"/>
    <property type="match status" value="1"/>
</dbReference>
<dbReference type="InterPro" id="IPR018495">
    <property type="entry name" value="Succ_DH_cyt_bsu_CS"/>
</dbReference>
<dbReference type="PANTHER" id="PTHR10978:SF5">
    <property type="entry name" value="SUCCINATE DEHYDROGENASE CYTOCHROME B560 SUBUNIT, MITOCHONDRIAL"/>
    <property type="match status" value="1"/>
</dbReference>
<keyword evidence="10 13" id="KW-0472">Membrane</keyword>
<keyword evidence="15" id="KW-1185">Reference proteome</keyword>
<keyword evidence="8 13" id="KW-1133">Transmembrane helix</keyword>
<evidence type="ECO:0000256" key="5">
    <source>
        <dbReference type="ARBA" id="ARBA00022617"/>
    </source>
</evidence>
<comment type="subcellular location">
    <subcellularLocation>
        <location evidence="2">Membrane</location>
        <topology evidence="2">Multi-pass membrane protein</topology>
    </subcellularLocation>
</comment>
<evidence type="ECO:0000256" key="9">
    <source>
        <dbReference type="ARBA" id="ARBA00023004"/>
    </source>
</evidence>
<evidence type="ECO:0000256" key="10">
    <source>
        <dbReference type="ARBA" id="ARBA00023136"/>
    </source>
</evidence>
<dbReference type="GO" id="GO:0009055">
    <property type="term" value="F:electron transfer activity"/>
    <property type="evidence" value="ECO:0007669"/>
    <property type="project" value="InterPro"/>
</dbReference>
<dbReference type="GO" id="GO:0046872">
    <property type="term" value="F:metal ion binding"/>
    <property type="evidence" value="ECO:0007669"/>
    <property type="project" value="UniProtKB-KW"/>
</dbReference>
<feature type="transmembrane region" description="Helical" evidence="13">
    <location>
        <begin position="34"/>
        <end position="57"/>
    </location>
</feature>
<comment type="subunit">
    <text evidence="11">Part of an enzyme complex containing four subunits: a flavoprotein, an iron-sulfur protein, plus two membrane-anchoring proteins, SdhC and SdhD. The complex can form homotrimers.</text>
</comment>
<dbReference type="InterPro" id="IPR014314">
    <property type="entry name" value="Succ_DH_cytb556"/>
</dbReference>
<dbReference type="Gene3D" id="1.20.1300.10">
    <property type="entry name" value="Fumarate reductase/succinate dehydrogenase, transmembrane subunit"/>
    <property type="match status" value="1"/>
</dbReference>
<dbReference type="InterPro" id="IPR034804">
    <property type="entry name" value="SQR/QFR_C/D"/>
</dbReference>
<dbReference type="AlphaFoldDB" id="A0A1I4C4M8"/>
<dbReference type="STRING" id="1612308.SAMN05444581_11846"/>
<evidence type="ECO:0000256" key="11">
    <source>
        <dbReference type="ARBA" id="ARBA00025912"/>
    </source>
</evidence>
<feature type="binding site" description="axial binding residue" evidence="12">
    <location>
        <position position="90"/>
    </location>
    <ligand>
        <name>heme</name>
        <dbReference type="ChEBI" id="CHEBI:30413"/>
        <note>ligand shared with second transmembrane subunit</note>
    </ligand>
    <ligandPart>
        <name>Fe</name>
        <dbReference type="ChEBI" id="CHEBI:18248"/>
    </ligandPart>
</feature>
<evidence type="ECO:0000256" key="7">
    <source>
        <dbReference type="ARBA" id="ARBA00022723"/>
    </source>
</evidence>
<sequence length="137" mass="14972">MAEVELGRGSPESRRPLSPHLQIYTPMLTMMMSIAHRITGVALYGGTLLLAWFLIAAASGPESFAVAASFFNSIIGKLILFGLTWALFHHFLGGVRHAIWDAGFGMDHPQREWLAQGTLVGGAVLTLAVWIFAFFAR</sequence>
<dbReference type="GO" id="GO:0016020">
    <property type="term" value="C:membrane"/>
    <property type="evidence" value="ECO:0007669"/>
    <property type="project" value="UniProtKB-SubCell"/>
</dbReference>
<evidence type="ECO:0000313" key="14">
    <source>
        <dbReference type="EMBL" id="SFK76032.1"/>
    </source>
</evidence>
<evidence type="ECO:0000256" key="1">
    <source>
        <dbReference type="ARBA" id="ARBA00004050"/>
    </source>
</evidence>
<dbReference type="CDD" id="cd03499">
    <property type="entry name" value="SQR_TypeC_SdhC"/>
    <property type="match status" value="1"/>
</dbReference>
<comment type="function">
    <text evidence="1">Membrane-anchoring subunit of succinate dehydrogenase (SDH).</text>
</comment>
<dbReference type="NCBIfam" id="TIGR02970">
    <property type="entry name" value="succ_dehyd_cytB"/>
    <property type="match status" value="1"/>
</dbReference>
<evidence type="ECO:0000256" key="2">
    <source>
        <dbReference type="ARBA" id="ARBA00004141"/>
    </source>
</evidence>
<evidence type="ECO:0000313" key="15">
    <source>
        <dbReference type="Proteomes" id="UP000198755"/>
    </source>
</evidence>
<dbReference type="PANTHER" id="PTHR10978">
    <property type="entry name" value="SUCCINATE DEHYDROGENASE CYTOCHROME B560 SUBUNIT"/>
    <property type="match status" value="1"/>
</dbReference>
<evidence type="ECO:0000256" key="8">
    <source>
        <dbReference type="ARBA" id="ARBA00022989"/>
    </source>
</evidence>
<dbReference type="OrthoDB" id="9799441at2"/>
<keyword evidence="9 12" id="KW-0408">Iron</keyword>
<comment type="similarity">
    <text evidence="3">Belongs to the cytochrome b560 family.</text>
</comment>
<dbReference type="RefSeq" id="WP_091685719.1">
    <property type="nucleotide sequence ID" value="NZ_FOSN01000018.1"/>
</dbReference>
<gene>
    <name evidence="14" type="ORF">SAMN05444581_11846</name>
</gene>
<protein>
    <recommendedName>
        <fullName evidence="4">Succinate dehydrogenase cytochrome b556 subunit</fullName>
    </recommendedName>
</protein>
<reference evidence="14 15" key="1">
    <citation type="submission" date="2016-10" db="EMBL/GenBank/DDBJ databases">
        <authorList>
            <person name="de Groot N.N."/>
        </authorList>
    </citation>
    <scope>NUCLEOTIDE SEQUENCE [LARGE SCALE GENOMIC DNA]</scope>
    <source>
        <strain evidence="14 15">NE2</strain>
    </source>
</reference>
<evidence type="ECO:0000256" key="13">
    <source>
        <dbReference type="SAM" id="Phobius"/>
    </source>
</evidence>
<proteinExistence type="inferred from homology"/>
<keyword evidence="7 12" id="KW-0479">Metal-binding</keyword>
<keyword evidence="5 12" id="KW-0349">Heme</keyword>
<comment type="cofactor">
    <cofactor evidence="12">
        <name>heme</name>
        <dbReference type="ChEBI" id="CHEBI:30413"/>
    </cofactor>
    <text evidence="12">The heme is bound between the two transmembrane subunits.</text>
</comment>
<dbReference type="EMBL" id="FOSN01000018">
    <property type="protein sequence ID" value="SFK76032.1"/>
    <property type="molecule type" value="Genomic_DNA"/>
</dbReference>